<dbReference type="PROSITE" id="PS51257">
    <property type="entry name" value="PROKAR_LIPOPROTEIN"/>
    <property type="match status" value="1"/>
</dbReference>
<feature type="signal peptide" evidence="13">
    <location>
        <begin position="1"/>
        <end position="22"/>
    </location>
</feature>
<keyword evidence="9" id="KW-0564">Palmitate</keyword>
<dbReference type="GO" id="GO:0009279">
    <property type="term" value="C:cell outer membrane"/>
    <property type="evidence" value="ECO:0007669"/>
    <property type="project" value="UniProtKB-SubCell"/>
</dbReference>
<evidence type="ECO:0000256" key="12">
    <source>
        <dbReference type="ARBA" id="ARBA00023288"/>
    </source>
</evidence>
<evidence type="ECO:0000256" key="2">
    <source>
        <dbReference type="ARBA" id="ARBA00009696"/>
    </source>
</evidence>
<organism evidence="14 15">
    <name type="scientific">Candidatus Erwinia haradaeae</name>
    <dbReference type="NCBI Taxonomy" id="1922217"/>
    <lineage>
        <taxon>Bacteria</taxon>
        <taxon>Pseudomonadati</taxon>
        <taxon>Pseudomonadota</taxon>
        <taxon>Gammaproteobacteria</taxon>
        <taxon>Enterobacterales</taxon>
        <taxon>Erwiniaceae</taxon>
        <taxon>Erwinia</taxon>
    </lineage>
</organism>
<dbReference type="InterPro" id="IPR029046">
    <property type="entry name" value="LolA/LolB/LppX"/>
</dbReference>
<evidence type="ECO:0000313" key="14">
    <source>
        <dbReference type="EMBL" id="VFP84333.1"/>
    </source>
</evidence>
<dbReference type="CDD" id="cd16326">
    <property type="entry name" value="LolB"/>
    <property type="match status" value="1"/>
</dbReference>
<sequence precursor="true">MILVLHRFMVRFIFFFSSILLTACSQNPSRQLTDQQKIITPWHIHEKLVQRITKYETRGTLSLFSDNHKLYVHFYWQQSSPHHYQLVFTNLFGITELQLIQDGTIVKFIHRKVKYVINEQRATYVIYQLTGMKISLENFRQWIMGLPGDCANFRLDEQNLLREVYWNAASRRCCILYIEYKKAFGLPYLPSSIEVHQDNQCIKVKID</sequence>
<evidence type="ECO:0000256" key="3">
    <source>
        <dbReference type="ARBA" id="ARBA00011245"/>
    </source>
</evidence>
<proteinExistence type="inferred from homology"/>
<comment type="subcellular location">
    <subcellularLocation>
        <location evidence="1">Cell outer membrane</location>
        <topology evidence="1">Lipid-anchor</topology>
    </subcellularLocation>
</comment>
<dbReference type="Proteomes" id="UP000294418">
    <property type="component" value="Chromosome"/>
</dbReference>
<evidence type="ECO:0000256" key="4">
    <source>
        <dbReference type="ARBA" id="ARBA00016202"/>
    </source>
</evidence>
<feature type="chain" id="PRO_5019236632" description="Outer-membrane lipoprotein LolB" evidence="13">
    <location>
        <begin position="23"/>
        <end position="207"/>
    </location>
</feature>
<evidence type="ECO:0000256" key="13">
    <source>
        <dbReference type="SAM" id="SignalP"/>
    </source>
</evidence>
<evidence type="ECO:0000256" key="8">
    <source>
        <dbReference type="ARBA" id="ARBA00023136"/>
    </source>
</evidence>
<keyword evidence="12 14" id="KW-0449">Lipoprotein</keyword>
<keyword evidence="6 13" id="KW-0732">Signal</keyword>
<dbReference type="SUPFAM" id="SSF89392">
    <property type="entry name" value="Prokaryotic lipoproteins and lipoprotein localization factors"/>
    <property type="match status" value="1"/>
</dbReference>
<dbReference type="EMBL" id="LR217720">
    <property type="protein sequence ID" value="VFP84333.1"/>
    <property type="molecule type" value="Genomic_DNA"/>
</dbReference>
<evidence type="ECO:0000256" key="9">
    <source>
        <dbReference type="ARBA" id="ARBA00023139"/>
    </source>
</evidence>
<evidence type="ECO:0000256" key="1">
    <source>
        <dbReference type="ARBA" id="ARBA00004459"/>
    </source>
</evidence>
<evidence type="ECO:0000256" key="6">
    <source>
        <dbReference type="ARBA" id="ARBA00022729"/>
    </source>
</evidence>
<keyword evidence="8" id="KW-0472">Membrane</keyword>
<name>A0A451DCZ9_9GAMM</name>
<evidence type="ECO:0000256" key="5">
    <source>
        <dbReference type="ARBA" id="ARBA00022448"/>
    </source>
</evidence>
<comment type="subunit">
    <text evidence="3">Monomer.</text>
</comment>
<evidence type="ECO:0000256" key="11">
    <source>
        <dbReference type="ARBA" id="ARBA00023237"/>
    </source>
</evidence>
<keyword evidence="7" id="KW-0653">Protein transport</keyword>
<protein>
    <recommendedName>
        <fullName evidence="4">Outer-membrane lipoprotein LolB</fullName>
    </recommendedName>
</protein>
<dbReference type="Pfam" id="PF03550">
    <property type="entry name" value="LolB"/>
    <property type="match status" value="1"/>
</dbReference>
<reference evidence="14 15" key="1">
    <citation type="submission" date="2019-02" db="EMBL/GenBank/DDBJ databases">
        <authorList>
            <person name="Manzano-Marin A."/>
            <person name="Manzano-Marin A."/>
        </authorList>
    </citation>
    <scope>NUCLEOTIDE SEQUENCE [LARGE SCALE GENOMIC DNA]</scope>
    <source>
        <strain evidence="14 15">ErCilaricifoliae</strain>
    </source>
</reference>
<evidence type="ECO:0000256" key="7">
    <source>
        <dbReference type="ARBA" id="ARBA00022927"/>
    </source>
</evidence>
<keyword evidence="11" id="KW-0998">Cell outer membrane</keyword>
<comment type="similarity">
    <text evidence="2">Belongs to the LolB family.</text>
</comment>
<keyword evidence="10" id="KW-0143">Chaperone</keyword>
<dbReference type="Gene3D" id="2.50.20.10">
    <property type="entry name" value="Lipoprotein localisation LolA/LolB/LppX"/>
    <property type="match status" value="1"/>
</dbReference>
<dbReference type="AlphaFoldDB" id="A0A451DCZ9"/>
<dbReference type="NCBIfam" id="TIGR00548">
    <property type="entry name" value="lolB"/>
    <property type="match status" value="1"/>
</dbReference>
<evidence type="ECO:0000256" key="10">
    <source>
        <dbReference type="ARBA" id="ARBA00023186"/>
    </source>
</evidence>
<gene>
    <name evidence="14" type="primary">lolB</name>
    <name evidence="14" type="ORF">ERCILAFE3058_414</name>
</gene>
<evidence type="ECO:0000313" key="15">
    <source>
        <dbReference type="Proteomes" id="UP000294418"/>
    </source>
</evidence>
<dbReference type="InterPro" id="IPR004565">
    <property type="entry name" value="OM_lipoprot_LolB"/>
</dbReference>
<dbReference type="GO" id="GO:0015031">
    <property type="term" value="P:protein transport"/>
    <property type="evidence" value="ECO:0007669"/>
    <property type="project" value="UniProtKB-KW"/>
</dbReference>
<keyword evidence="5" id="KW-0813">Transport</keyword>
<accession>A0A451DCZ9</accession>